<dbReference type="CDD" id="cd02440">
    <property type="entry name" value="AdoMet_MTases"/>
    <property type="match status" value="1"/>
</dbReference>
<dbReference type="GO" id="GO:0003676">
    <property type="term" value="F:nucleic acid binding"/>
    <property type="evidence" value="ECO:0007669"/>
    <property type="project" value="InterPro"/>
</dbReference>
<dbReference type="InterPro" id="IPR002052">
    <property type="entry name" value="DNA_methylase_N6_adenine_CS"/>
</dbReference>
<protein>
    <submittedName>
        <fullName evidence="3">DUF4942 domain-containing protein</fullName>
    </submittedName>
</protein>
<evidence type="ECO:0000259" key="2">
    <source>
        <dbReference type="Pfam" id="PF19587"/>
    </source>
</evidence>
<proteinExistence type="predicted"/>
<organism evidence="3 4">
    <name type="scientific">Leisingera caerulea</name>
    <name type="common">Phaeobacter caeruleus</name>
    <dbReference type="NCBI Taxonomy" id="506591"/>
    <lineage>
        <taxon>Bacteria</taxon>
        <taxon>Pseudomonadati</taxon>
        <taxon>Pseudomonadota</taxon>
        <taxon>Alphaproteobacteria</taxon>
        <taxon>Rhodobacterales</taxon>
        <taxon>Roseobacteraceae</taxon>
        <taxon>Leisingera</taxon>
    </lineage>
</organism>
<evidence type="ECO:0000313" key="4">
    <source>
        <dbReference type="Proteomes" id="UP001058713"/>
    </source>
</evidence>
<reference evidence="3" key="1">
    <citation type="submission" date="2021-08" db="EMBL/GenBank/DDBJ databases">
        <authorList>
            <person name="Nwanade C."/>
            <person name="Wang M."/>
            <person name="Masoudi A."/>
            <person name="Yu Z."/>
            <person name="Liu J."/>
        </authorList>
    </citation>
    <scope>NUCLEOTIDE SEQUENCE</scope>
    <source>
        <strain evidence="3">S122</strain>
        <plasmid evidence="3">unnamed1</plasmid>
    </source>
</reference>
<dbReference type="SUPFAM" id="SSF53335">
    <property type="entry name" value="S-adenosyl-L-methionine-dependent methyltransferases"/>
    <property type="match status" value="1"/>
</dbReference>
<sequence>MPALQRSLREIVEEYEQKAEAIPAELNHFKAAATALESASCIGGSFGGSIWSGGRYGSAPTVWEKSMREALRKSAWKHVYDGLNIKLVASAKDRKRFEMAMENPPEFTLDNIAATFGDYVASPRHHILKGLAECFCDLDPAYRSHSKVKIGVEGLPKRIIVQSTGGYGSWGWERVRDTLNALNVYRGKPHIGHKDYSDLLDDAEEHGASYHDGVEIRRFQNGNSHLFFDPGTLREINLALAEFYGDTLPDSPEAAAKQRPGTAVSKNLAYYPTPRAVIDAILRKLDLRGEPAVLEPSCGCGRIMDAVREKNPKARITGVEYHGGRVQESRAKGHQVYQANFLETAPNPVFDLVFMNPPFNGTHWRKHLDHARKFLKPHPEGQRWGGGALVCILPASALYDGHLADLGLTSPRDSGWQDLPVASFAESGTNIPTGFLILGPA</sequence>
<dbReference type="EMBL" id="CP081071">
    <property type="protein sequence ID" value="UWQ56041.1"/>
    <property type="molecule type" value="Genomic_DNA"/>
</dbReference>
<dbReference type="GO" id="GO:0032259">
    <property type="term" value="P:methylation"/>
    <property type="evidence" value="ECO:0007669"/>
    <property type="project" value="InterPro"/>
</dbReference>
<dbReference type="InterPro" id="IPR029063">
    <property type="entry name" value="SAM-dependent_MTases_sf"/>
</dbReference>
<feature type="domain" description="DUF4942" evidence="1">
    <location>
        <begin position="69"/>
        <end position="246"/>
    </location>
</feature>
<evidence type="ECO:0000259" key="1">
    <source>
        <dbReference type="Pfam" id="PF13708"/>
    </source>
</evidence>
<dbReference type="Pfam" id="PF13708">
    <property type="entry name" value="DUF4942"/>
    <property type="match status" value="1"/>
</dbReference>
<evidence type="ECO:0000313" key="3">
    <source>
        <dbReference type="EMBL" id="UWQ56041.1"/>
    </source>
</evidence>
<dbReference type="Gene3D" id="3.40.50.150">
    <property type="entry name" value="Vaccinia Virus protein VP39"/>
    <property type="match status" value="1"/>
</dbReference>
<geneLocation type="plasmid" evidence="3 4">
    <name>unnamed1</name>
</geneLocation>
<dbReference type="Proteomes" id="UP001058713">
    <property type="component" value="Plasmid unnamed1"/>
</dbReference>
<gene>
    <name evidence="3" type="ORF">K3721_19060</name>
</gene>
<feature type="domain" description="DUF6094" evidence="2">
    <location>
        <begin position="267"/>
        <end position="360"/>
    </location>
</feature>
<dbReference type="InterPro" id="IPR031339">
    <property type="entry name" value="DUF4942"/>
</dbReference>
<dbReference type="InterPro" id="IPR046076">
    <property type="entry name" value="DUF6094"/>
</dbReference>
<dbReference type="KEGG" id="lcae:K3721_19060"/>
<dbReference type="PRINTS" id="PR00507">
    <property type="entry name" value="N12N6MTFRASE"/>
</dbReference>
<accession>A0A9Q9HNK6</accession>
<dbReference type="AlphaFoldDB" id="A0A9Q9HNK6"/>
<name>A0A9Q9HNK6_LEICA</name>
<keyword evidence="3" id="KW-0614">Plasmid</keyword>
<dbReference type="PROSITE" id="PS00092">
    <property type="entry name" value="N6_MTASE"/>
    <property type="match status" value="1"/>
</dbReference>
<dbReference type="GO" id="GO:0008168">
    <property type="term" value="F:methyltransferase activity"/>
    <property type="evidence" value="ECO:0007669"/>
    <property type="project" value="InterPro"/>
</dbReference>
<dbReference type="Pfam" id="PF19587">
    <property type="entry name" value="DUF6094"/>
    <property type="match status" value="1"/>
</dbReference>